<evidence type="ECO:0000313" key="4">
    <source>
        <dbReference type="EnsemblMetazoa" id="CJA10510.1"/>
    </source>
</evidence>
<protein>
    <submittedName>
        <fullName evidence="4">Saposin B-type domain-containing protein</fullName>
    </submittedName>
</protein>
<feature type="chain" id="PRO_5035845032" evidence="2">
    <location>
        <begin position="22"/>
        <end position="125"/>
    </location>
</feature>
<name>A0A8R1HWC6_CAEJA</name>
<dbReference type="OMA" id="LEPKQAC"/>
<dbReference type="InterPro" id="IPR011001">
    <property type="entry name" value="Saposin-like"/>
</dbReference>
<sequence length="125" mass="14195">MSTFNFACVFVIVIALTYASAESIQKGKLAKHGLLKENKPNCLLTRSRLGCACTTCKEVVNFTRMIILNHVPDEEEVLDKVCVRIFGDDKKKESLCEEIIKEELPDIIKYVRNHLEPKQACSKFC</sequence>
<reference evidence="4" key="2">
    <citation type="submission" date="2022-06" db="UniProtKB">
        <authorList>
            <consortium name="EnsemblMetazoa"/>
        </authorList>
    </citation>
    <scope>IDENTIFICATION</scope>
    <source>
        <strain evidence="4">DF5081</strain>
    </source>
</reference>
<evidence type="ECO:0000256" key="1">
    <source>
        <dbReference type="ARBA" id="ARBA00023157"/>
    </source>
</evidence>
<evidence type="ECO:0000313" key="5">
    <source>
        <dbReference type="Proteomes" id="UP000005237"/>
    </source>
</evidence>
<reference evidence="5" key="1">
    <citation type="submission" date="2010-08" db="EMBL/GenBank/DDBJ databases">
        <authorList>
            <consortium name="Caenorhabditis japonica Sequencing Consortium"/>
            <person name="Wilson R.K."/>
        </authorList>
    </citation>
    <scope>NUCLEOTIDE SEQUENCE [LARGE SCALE GENOMIC DNA]</scope>
    <source>
        <strain evidence="5">DF5081</strain>
    </source>
</reference>
<organism evidence="4 5">
    <name type="scientific">Caenorhabditis japonica</name>
    <dbReference type="NCBI Taxonomy" id="281687"/>
    <lineage>
        <taxon>Eukaryota</taxon>
        <taxon>Metazoa</taxon>
        <taxon>Ecdysozoa</taxon>
        <taxon>Nematoda</taxon>
        <taxon>Chromadorea</taxon>
        <taxon>Rhabditida</taxon>
        <taxon>Rhabditina</taxon>
        <taxon>Rhabditomorpha</taxon>
        <taxon>Rhabditoidea</taxon>
        <taxon>Rhabditidae</taxon>
        <taxon>Peloderinae</taxon>
        <taxon>Caenorhabditis</taxon>
    </lineage>
</organism>
<dbReference type="InterPro" id="IPR008139">
    <property type="entry name" value="SaposinB_dom"/>
</dbReference>
<dbReference type="EnsemblMetazoa" id="CJA10510.1">
    <property type="protein sequence ID" value="CJA10510.1"/>
    <property type="gene ID" value="WBGene00129714"/>
</dbReference>
<dbReference type="SMART" id="SM00741">
    <property type="entry name" value="SapB"/>
    <property type="match status" value="1"/>
</dbReference>
<keyword evidence="5" id="KW-1185">Reference proteome</keyword>
<dbReference type="InterPro" id="IPR008138">
    <property type="entry name" value="SapB_2"/>
</dbReference>
<dbReference type="AlphaFoldDB" id="A0A8R1HWC6"/>
<dbReference type="PROSITE" id="PS50015">
    <property type="entry name" value="SAP_B"/>
    <property type="match status" value="1"/>
</dbReference>
<evidence type="ECO:0000259" key="3">
    <source>
        <dbReference type="PROSITE" id="PS50015"/>
    </source>
</evidence>
<keyword evidence="2" id="KW-0732">Signal</keyword>
<dbReference type="Pfam" id="PF03489">
    <property type="entry name" value="SapB_2"/>
    <property type="match status" value="1"/>
</dbReference>
<feature type="signal peptide" evidence="2">
    <location>
        <begin position="1"/>
        <end position="21"/>
    </location>
</feature>
<accession>A0A8R1HWC6</accession>
<dbReference type="Proteomes" id="UP000005237">
    <property type="component" value="Unassembled WGS sequence"/>
</dbReference>
<keyword evidence="1" id="KW-1015">Disulfide bond</keyword>
<dbReference type="Gene3D" id="1.10.225.10">
    <property type="entry name" value="Saposin-like"/>
    <property type="match status" value="1"/>
</dbReference>
<dbReference type="SUPFAM" id="SSF47862">
    <property type="entry name" value="Saposin"/>
    <property type="match status" value="1"/>
</dbReference>
<feature type="domain" description="Saposin B-type" evidence="3">
    <location>
        <begin position="49"/>
        <end position="125"/>
    </location>
</feature>
<evidence type="ECO:0000256" key="2">
    <source>
        <dbReference type="SAM" id="SignalP"/>
    </source>
</evidence>
<proteinExistence type="predicted"/>